<dbReference type="CDD" id="cd00054">
    <property type="entry name" value="EGF_CA"/>
    <property type="match status" value="1"/>
</dbReference>
<evidence type="ECO:0000256" key="3">
    <source>
        <dbReference type="ARBA" id="ARBA00023157"/>
    </source>
</evidence>
<dbReference type="InterPro" id="IPR018097">
    <property type="entry name" value="EGF_Ca-bd_CS"/>
</dbReference>
<dbReference type="SMART" id="SM00181">
    <property type="entry name" value="EGF"/>
    <property type="match status" value="3"/>
</dbReference>
<dbReference type="Proteomes" id="UP001487740">
    <property type="component" value="Unassembled WGS sequence"/>
</dbReference>
<feature type="transmembrane region" description="Helical" evidence="6">
    <location>
        <begin position="622"/>
        <end position="647"/>
    </location>
</feature>
<name>A0AAW0SGZ3_SCYPA</name>
<dbReference type="InterPro" id="IPR009030">
    <property type="entry name" value="Growth_fac_rcpt_cys_sf"/>
</dbReference>
<reference evidence="9 10" key="1">
    <citation type="submission" date="2023-03" db="EMBL/GenBank/DDBJ databases">
        <title>High-quality genome of Scylla paramamosain provides insights in environmental adaptation.</title>
        <authorList>
            <person name="Zhang L."/>
        </authorList>
    </citation>
    <scope>NUCLEOTIDE SEQUENCE [LARGE SCALE GENOMIC DNA]</scope>
    <source>
        <strain evidence="9">LZ_2023a</strain>
        <tissue evidence="9">Muscle</tissue>
    </source>
</reference>
<dbReference type="InterPro" id="IPR001791">
    <property type="entry name" value="Laminin_G"/>
</dbReference>
<feature type="compositionally biased region" description="Polar residues" evidence="5">
    <location>
        <begin position="752"/>
        <end position="762"/>
    </location>
</feature>
<dbReference type="PROSITE" id="PS50026">
    <property type="entry name" value="EGF_3"/>
    <property type="match status" value="2"/>
</dbReference>
<evidence type="ECO:0000313" key="9">
    <source>
        <dbReference type="EMBL" id="KAK8374085.1"/>
    </source>
</evidence>
<evidence type="ECO:0000259" key="7">
    <source>
        <dbReference type="PROSITE" id="PS50025"/>
    </source>
</evidence>
<dbReference type="InterPro" id="IPR000152">
    <property type="entry name" value="EGF-type_Asp/Asn_hydroxyl_site"/>
</dbReference>
<feature type="disulfide bond" evidence="4">
    <location>
        <begin position="323"/>
        <end position="332"/>
    </location>
</feature>
<feature type="disulfide bond" evidence="4">
    <location>
        <begin position="302"/>
        <end position="312"/>
    </location>
</feature>
<evidence type="ECO:0000256" key="4">
    <source>
        <dbReference type="PROSITE-ProRule" id="PRU00076"/>
    </source>
</evidence>
<dbReference type="SMART" id="SM00282">
    <property type="entry name" value="LamG"/>
    <property type="match status" value="2"/>
</dbReference>
<evidence type="ECO:0008006" key="11">
    <source>
        <dbReference type="Google" id="ProtNLM"/>
    </source>
</evidence>
<keyword evidence="6" id="KW-0472">Membrane</keyword>
<dbReference type="InterPro" id="IPR000742">
    <property type="entry name" value="EGF"/>
</dbReference>
<dbReference type="PROSITE" id="PS01187">
    <property type="entry name" value="EGF_CA"/>
    <property type="match status" value="1"/>
</dbReference>
<feature type="domain" description="EGF-like" evidence="8">
    <location>
        <begin position="298"/>
        <end position="333"/>
    </location>
</feature>
<keyword evidence="3 4" id="KW-1015">Disulfide bond</keyword>
<dbReference type="InterPro" id="IPR001881">
    <property type="entry name" value="EGF-like_Ca-bd_dom"/>
</dbReference>
<sequence length="870" mass="92520">MADNQRTVMFGSCRLKELLLLRYKRLLLCGGGGGGEQVIDTNSTSLVTPRLTHASPCHAHALEARTTLRLSEWRPLRRVPRWWCVCPGRTSGPQCKVLGRTFWGSGWAWLRPLPPCLPTTISLRLLTRRPHGLLLYAGPLAPPLRRTAPAPMLTLQLVGGRPQALVEGAGVSLKLHVNTSLSDGRWHTLHLVLDNQSVVLMVDLCGRGWEDKIGEGTHCLARGKWRPLQSGGPWLSSAPLQMGGFAHAPPGREQHGWREAPTRHHLTGCLSHITINSQMIDFGEPAYSHDSASGCLPQDAACAGGCGVRGRCVGGLVLPRCDCEPGWTGPHCASPTVPTRLGAASYMKVALSFTPNPRVIKLQVRVRLRGARSGLLLHLAAHHRAAAVTLHLKAGVACASMSGAGWAARKACVERRPLGDGTWHTVVAERHGHNLRLSVDDGDGWSLSETLASVDTPAGEEPPPSLMVDKHDGVTVGGLPEFVGVNLVTVHDDLQDTCLDDLRVSDHQLPLPPAVNGTTWGQVTTMEHLVEGCHPPGDPCANISCAAPRSCRATWDQPSCSCGPGRRVVDGACEDVDECQWRPCLHGGSCLNLQPGYLCVCGPGHVGDHCQWSKLASSGHPVAAPAAIAAITVSVLVLVVLGVVLSLRLHRLRGAHGLQAGTVKGGIQSVKGTAVEGSEEGSVGEAAVREGSSDTLMELLKLRVSRDPSGLSEEHSTAPAGWESCGSILVETQHLPAMHREDPPACHCGENTASGHRGSSVSGEAAREARTKASRTVRRSTAAKQQQTRKAALLRELSGQRYTGFPAPRLARRASACASPAGGGGEEAVHAVACNGARRGGERRLGNTHPREAEARAATRRCVAVAELLW</sequence>
<dbReference type="GO" id="GO:0048513">
    <property type="term" value="P:animal organ development"/>
    <property type="evidence" value="ECO:0007669"/>
    <property type="project" value="UniProtKB-ARBA"/>
</dbReference>
<dbReference type="PROSITE" id="PS00010">
    <property type="entry name" value="ASX_HYDROXYL"/>
    <property type="match status" value="1"/>
</dbReference>
<dbReference type="Pfam" id="PF02210">
    <property type="entry name" value="Laminin_G_2"/>
    <property type="match status" value="1"/>
</dbReference>
<keyword evidence="6" id="KW-0812">Transmembrane</keyword>
<dbReference type="PROSITE" id="PS50025">
    <property type="entry name" value="LAM_G_DOMAIN"/>
    <property type="match status" value="2"/>
</dbReference>
<dbReference type="AlphaFoldDB" id="A0AAW0SGZ3"/>
<evidence type="ECO:0000256" key="1">
    <source>
        <dbReference type="ARBA" id="ARBA00022536"/>
    </source>
</evidence>
<dbReference type="SUPFAM" id="SSF57184">
    <property type="entry name" value="Growth factor receptor domain"/>
    <property type="match status" value="1"/>
</dbReference>
<dbReference type="PROSITE" id="PS00022">
    <property type="entry name" value="EGF_1"/>
    <property type="match status" value="2"/>
</dbReference>
<protein>
    <recommendedName>
        <fullName evidence="11">Neural-cadherin</fullName>
    </recommendedName>
</protein>
<keyword evidence="2" id="KW-0677">Repeat</keyword>
<dbReference type="GO" id="GO:0005509">
    <property type="term" value="F:calcium ion binding"/>
    <property type="evidence" value="ECO:0007669"/>
    <property type="project" value="InterPro"/>
</dbReference>
<gene>
    <name evidence="9" type="ORF">O3P69_014994</name>
</gene>
<feature type="domain" description="Laminin G" evidence="7">
    <location>
        <begin position="336"/>
        <end position="533"/>
    </location>
</feature>
<evidence type="ECO:0000256" key="6">
    <source>
        <dbReference type="SAM" id="Phobius"/>
    </source>
</evidence>
<dbReference type="CDD" id="cd00110">
    <property type="entry name" value="LamG"/>
    <property type="match status" value="2"/>
</dbReference>
<dbReference type="InterPro" id="IPR050372">
    <property type="entry name" value="Neurexin-related_CASP"/>
</dbReference>
<dbReference type="PANTHER" id="PTHR15036:SF67">
    <property type="entry name" value="LAMININ SUBUNIT ALPHA-LIKE PROTEIN"/>
    <property type="match status" value="1"/>
</dbReference>
<accession>A0AAW0SGZ3</accession>
<feature type="region of interest" description="Disordered" evidence="5">
    <location>
        <begin position="752"/>
        <end position="788"/>
    </location>
</feature>
<evidence type="ECO:0000313" key="10">
    <source>
        <dbReference type="Proteomes" id="UP001487740"/>
    </source>
</evidence>
<evidence type="ECO:0000259" key="8">
    <source>
        <dbReference type="PROSITE" id="PS50026"/>
    </source>
</evidence>
<evidence type="ECO:0000256" key="5">
    <source>
        <dbReference type="SAM" id="MobiDB-lite"/>
    </source>
</evidence>
<dbReference type="SUPFAM" id="SSF49899">
    <property type="entry name" value="Concanavalin A-like lectins/glucanases"/>
    <property type="match status" value="2"/>
</dbReference>
<evidence type="ECO:0000256" key="2">
    <source>
        <dbReference type="ARBA" id="ARBA00022737"/>
    </source>
</evidence>
<keyword evidence="1 4" id="KW-0245">EGF-like domain</keyword>
<dbReference type="SMART" id="SM00179">
    <property type="entry name" value="EGF_CA"/>
    <property type="match status" value="1"/>
</dbReference>
<dbReference type="EMBL" id="JARAKH010000642">
    <property type="protein sequence ID" value="KAK8374085.1"/>
    <property type="molecule type" value="Genomic_DNA"/>
</dbReference>
<feature type="domain" description="Laminin G" evidence="7">
    <location>
        <begin position="99"/>
        <end position="295"/>
    </location>
</feature>
<comment type="caution">
    <text evidence="9">The sequence shown here is derived from an EMBL/GenBank/DDBJ whole genome shotgun (WGS) entry which is preliminary data.</text>
</comment>
<dbReference type="InterPro" id="IPR013320">
    <property type="entry name" value="ConA-like_dom_sf"/>
</dbReference>
<dbReference type="Gene3D" id="2.10.25.10">
    <property type="entry name" value="Laminin"/>
    <property type="match status" value="1"/>
</dbReference>
<feature type="disulfide bond" evidence="4">
    <location>
        <begin position="601"/>
        <end position="610"/>
    </location>
</feature>
<comment type="caution">
    <text evidence="4">Lacks conserved residue(s) required for the propagation of feature annotation.</text>
</comment>
<organism evidence="9 10">
    <name type="scientific">Scylla paramamosain</name>
    <name type="common">Mud crab</name>
    <dbReference type="NCBI Taxonomy" id="85552"/>
    <lineage>
        <taxon>Eukaryota</taxon>
        <taxon>Metazoa</taxon>
        <taxon>Ecdysozoa</taxon>
        <taxon>Arthropoda</taxon>
        <taxon>Crustacea</taxon>
        <taxon>Multicrustacea</taxon>
        <taxon>Malacostraca</taxon>
        <taxon>Eumalacostraca</taxon>
        <taxon>Eucarida</taxon>
        <taxon>Decapoda</taxon>
        <taxon>Pleocyemata</taxon>
        <taxon>Brachyura</taxon>
        <taxon>Eubrachyura</taxon>
        <taxon>Portunoidea</taxon>
        <taxon>Portunidae</taxon>
        <taxon>Portuninae</taxon>
        <taxon>Scylla</taxon>
    </lineage>
</organism>
<dbReference type="Pfam" id="PF00054">
    <property type="entry name" value="Laminin_G_1"/>
    <property type="match status" value="1"/>
</dbReference>
<proteinExistence type="predicted"/>
<keyword evidence="10" id="KW-1185">Reference proteome</keyword>
<feature type="domain" description="EGF-like" evidence="8">
    <location>
        <begin position="575"/>
        <end position="611"/>
    </location>
</feature>
<keyword evidence="6" id="KW-1133">Transmembrane helix</keyword>
<dbReference type="Gene3D" id="2.60.120.200">
    <property type="match status" value="2"/>
</dbReference>
<dbReference type="PANTHER" id="PTHR15036">
    <property type="entry name" value="PIKACHURIN-LIKE PROTEIN"/>
    <property type="match status" value="1"/>
</dbReference>
<dbReference type="Pfam" id="PF00008">
    <property type="entry name" value="EGF"/>
    <property type="match status" value="1"/>
</dbReference>
<dbReference type="PROSITE" id="PS01186">
    <property type="entry name" value="EGF_2"/>
    <property type="match status" value="1"/>
</dbReference>